<feature type="compositionally biased region" description="Polar residues" evidence="1">
    <location>
        <begin position="99"/>
        <end position="110"/>
    </location>
</feature>
<proteinExistence type="predicted"/>
<protein>
    <recommendedName>
        <fullName evidence="2">Histone RNA hairpin-binding protein RNA-binding domain-containing protein</fullName>
    </recommendedName>
</protein>
<feature type="compositionally biased region" description="Polar residues" evidence="1">
    <location>
        <begin position="506"/>
        <end position="526"/>
    </location>
</feature>
<dbReference type="AlphaFoldDB" id="A0ABD3N3L1"/>
<dbReference type="PANTHER" id="PTHR43143:SF1">
    <property type="entry name" value="SERINE_THREONINE-PROTEIN PHOSPHATASE CPPED1"/>
    <property type="match status" value="1"/>
</dbReference>
<sequence>MSSNQYSHQMGFRATNDDRRHNGNGSSSSSSRWVPPTKVHQHQLTYPRPAAAFTTQNSSDYRYVQHVDRENNYRHGEGGRDVTSSSSSQTLSTGPTSTESTAIKNNNINDDTPKLNPSIPAEARRINQRLRQVLFGKNTVGYEEYVKKVPRHKRKQRSLDCPMTPDHRADIPAKRWQGLLNAWRRALHQYDPVDLQPSSSQTTITLAPRPCSTKEDVQAEEIAQAKASGLQVAFGSMNVGEEARLFSMKVANDDNDYEVMMMKMNAADGGGGEMEDNNQKGHEGTMNEMSYFDEEAAYQKAMMMGGGGGGGDAGLLDECEMKAIQQLPSKIKVRINQESRAEMILEVVIPTADQDSNCIGYHNLYDDTDTDCIEYEPMNSALAPRTAAGECNPVVLGKQQIPTKQYHPLAKSPLLSMGTDTAKSANRFTDAQRHRTLRHHRLPQPTPSQERAHLLKVRRNDTCRMSSSFCSMLTLPEEESDQEEVMHLDLKQMQQSIESEARTVTRKASITSIGSDEGNSTKMNNQSSSSSDRSLSSISIDGDALSEASPTTTLFVPSQGSTNKDVISKNLPAASDANLIASAFNSSTPYCQPCEMEHHSSSHRFVVCADTQFGITKNNESWQAEMEYSVGAVNLINAMEPRPAFVCVCGDLEDPDELTGSSPYPKEWLASEEGETTAVDATASFPDSYFSMPKKSRAQAFELFRQYNVKACFSGHFHQNLVSKTRWGMDMIITAPLSVVFESTGKHRSNTNKRFLEEQQECLAYKCGRRRKMTYESEEAMFDSSSSSCECKSCISEILSDEESLEEVNCRGVRVVDVQSTGGFHHRFVPL</sequence>
<evidence type="ECO:0000256" key="1">
    <source>
        <dbReference type="SAM" id="MobiDB-lite"/>
    </source>
</evidence>
<dbReference type="SUPFAM" id="SSF56300">
    <property type="entry name" value="Metallo-dependent phosphatases"/>
    <property type="match status" value="1"/>
</dbReference>
<feature type="compositionally biased region" description="Low complexity" evidence="1">
    <location>
        <begin position="527"/>
        <end position="540"/>
    </location>
</feature>
<evidence type="ECO:0000313" key="4">
    <source>
        <dbReference type="Proteomes" id="UP001530293"/>
    </source>
</evidence>
<evidence type="ECO:0000259" key="2">
    <source>
        <dbReference type="Pfam" id="PF15247"/>
    </source>
</evidence>
<organism evidence="3 4">
    <name type="scientific">Discostella pseudostelligera</name>
    <dbReference type="NCBI Taxonomy" id="259834"/>
    <lineage>
        <taxon>Eukaryota</taxon>
        <taxon>Sar</taxon>
        <taxon>Stramenopiles</taxon>
        <taxon>Ochrophyta</taxon>
        <taxon>Bacillariophyta</taxon>
        <taxon>Coscinodiscophyceae</taxon>
        <taxon>Thalassiosirophycidae</taxon>
        <taxon>Stephanodiscales</taxon>
        <taxon>Stephanodiscaceae</taxon>
        <taxon>Discostella</taxon>
    </lineage>
</organism>
<dbReference type="Proteomes" id="UP001530293">
    <property type="component" value="Unassembled WGS sequence"/>
</dbReference>
<keyword evidence="4" id="KW-1185">Reference proteome</keyword>
<name>A0ABD3N3L1_9STRA</name>
<dbReference type="Pfam" id="PF15247">
    <property type="entry name" value="SLBP_RNA_bind"/>
    <property type="match status" value="1"/>
</dbReference>
<feature type="region of interest" description="Disordered" evidence="1">
    <location>
        <begin position="496"/>
        <end position="540"/>
    </location>
</feature>
<gene>
    <name evidence="3" type="ORF">ACHAWU_004364</name>
</gene>
<feature type="region of interest" description="Disordered" evidence="1">
    <location>
        <begin position="72"/>
        <end position="118"/>
    </location>
</feature>
<dbReference type="InterPro" id="IPR029344">
    <property type="entry name" value="SLBP_RNA_bind"/>
</dbReference>
<dbReference type="EMBL" id="JALLBG020000038">
    <property type="protein sequence ID" value="KAL3770665.1"/>
    <property type="molecule type" value="Genomic_DNA"/>
</dbReference>
<feature type="region of interest" description="Disordered" evidence="1">
    <location>
        <begin position="1"/>
        <end position="50"/>
    </location>
</feature>
<feature type="compositionally biased region" description="Low complexity" evidence="1">
    <location>
        <begin position="83"/>
        <end position="98"/>
    </location>
</feature>
<evidence type="ECO:0000313" key="3">
    <source>
        <dbReference type="EMBL" id="KAL3770665.1"/>
    </source>
</evidence>
<dbReference type="PANTHER" id="PTHR43143">
    <property type="entry name" value="METALLOPHOSPHOESTERASE, CALCINEURIN SUPERFAMILY"/>
    <property type="match status" value="1"/>
</dbReference>
<comment type="caution">
    <text evidence="3">The sequence shown here is derived from an EMBL/GenBank/DDBJ whole genome shotgun (WGS) entry which is preliminary data.</text>
</comment>
<reference evidence="3 4" key="1">
    <citation type="submission" date="2024-10" db="EMBL/GenBank/DDBJ databases">
        <title>Updated reference genomes for cyclostephanoid diatoms.</title>
        <authorList>
            <person name="Roberts W.R."/>
            <person name="Alverson A.J."/>
        </authorList>
    </citation>
    <scope>NUCLEOTIDE SEQUENCE [LARGE SCALE GENOMIC DNA]</scope>
    <source>
        <strain evidence="3 4">AJA232-27</strain>
    </source>
</reference>
<accession>A0ABD3N3L1</accession>
<dbReference type="InterPro" id="IPR051918">
    <property type="entry name" value="STPP_CPPED1"/>
</dbReference>
<dbReference type="InterPro" id="IPR038294">
    <property type="entry name" value="SLBP_RNA_bind_sf"/>
</dbReference>
<dbReference type="Gene3D" id="1.10.8.1120">
    <property type="entry name" value="Histone RNA hairpin-binding protein RNA-binding domain"/>
    <property type="match status" value="1"/>
</dbReference>
<feature type="domain" description="Histone RNA hairpin-binding protein RNA-binding" evidence="2">
    <location>
        <begin position="122"/>
        <end position="192"/>
    </location>
</feature>
<dbReference type="InterPro" id="IPR029052">
    <property type="entry name" value="Metallo-depent_PP-like"/>
</dbReference>